<keyword evidence="4" id="KW-0804">Transcription</keyword>
<dbReference type="Pfam" id="PF03861">
    <property type="entry name" value="ANTAR"/>
    <property type="match status" value="1"/>
</dbReference>
<dbReference type="InterPro" id="IPR003018">
    <property type="entry name" value="GAF"/>
</dbReference>
<evidence type="ECO:0000313" key="7">
    <source>
        <dbReference type="Proteomes" id="UP000580910"/>
    </source>
</evidence>
<comment type="caution">
    <text evidence="6">The sequence shown here is derived from an EMBL/GenBank/DDBJ whole genome shotgun (WGS) entry which is preliminary data.</text>
</comment>
<protein>
    <submittedName>
        <fullName evidence="6">GAF domain-containing protein</fullName>
    </submittedName>
</protein>
<dbReference type="GO" id="GO:0016301">
    <property type="term" value="F:kinase activity"/>
    <property type="evidence" value="ECO:0007669"/>
    <property type="project" value="UniProtKB-KW"/>
</dbReference>
<dbReference type="InterPro" id="IPR029016">
    <property type="entry name" value="GAF-like_dom_sf"/>
</dbReference>
<proteinExistence type="predicted"/>
<dbReference type="Proteomes" id="UP000580910">
    <property type="component" value="Unassembled WGS sequence"/>
</dbReference>
<evidence type="ECO:0000256" key="3">
    <source>
        <dbReference type="ARBA" id="ARBA00023015"/>
    </source>
</evidence>
<keyword evidence="3" id="KW-0805">Transcription regulation</keyword>
<evidence type="ECO:0000256" key="2">
    <source>
        <dbReference type="ARBA" id="ARBA00022777"/>
    </source>
</evidence>
<dbReference type="SMART" id="SM00065">
    <property type="entry name" value="GAF"/>
    <property type="match status" value="1"/>
</dbReference>
<sequence length="233" mass="25134">MPDRRMFLQALSDFAHALIAPYDVEVVLGELTGHVTAVLGLAGSGVSLVQDGQLHFANAVNPAAIDLEQAQHDHRTGPCLDAIRTGEVVAIADLTDLGERWPEYVAVARRHGVSSVAGIPLTLVDATVGALDLYSHEPREWSAEELLTARVFADMATAYLVNASKLDQQRQLTEQLQRALDQRVVIEQAKGITAHAHGTGVDTAFALIRRHARDHNASVRVVAEAIVHAGLRV</sequence>
<dbReference type="Gene3D" id="3.30.450.40">
    <property type="match status" value="1"/>
</dbReference>
<evidence type="ECO:0000256" key="1">
    <source>
        <dbReference type="ARBA" id="ARBA00022679"/>
    </source>
</evidence>
<name>A0A7W3IYC3_9ACTN</name>
<dbReference type="SUPFAM" id="SSF52172">
    <property type="entry name" value="CheY-like"/>
    <property type="match status" value="1"/>
</dbReference>
<evidence type="ECO:0000313" key="6">
    <source>
        <dbReference type="EMBL" id="MBA8802892.1"/>
    </source>
</evidence>
<evidence type="ECO:0000259" key="5">
    <source>
        <dbReference type="PROSITE" id="PS50921"/>
    </source>
</evidence>
<reference evidence="6 7" key="1">
    <citation type="submission" date="2020-07" db="EMBL/GenBank/DDBJ databases">
        <title>Sequencing the genomes of 1000 actinobacteria strains.</title>
        <authorList>
            <person name="Klenk H.-P."/>
        </authorList>
    </citation>
    <scope>NUCLEOTIDE SEQUENCE [LARGE SCALE GENOMIC DNA]</scope>
    <source>
        <strain evidence="6 7">DSM 21349</strain>
    </source>
</reference>
<dbReference type="SUPFAM" id="SSF55781">
    <property type="entry name" value="GAF domain-like"/>
    <property type="match status" value="1"/>
</dbReference>
<accession>A0A7W3IYC3</accession>
<dbReference type="InterPro" id="IPR005561">
    <property type="entry name" value="ANTAR"/>
</dbReference>
<dbReference type="InterPro" id="IPR036388">
    <property type="entry name" value="WH-like_DNA-bd_sf"/>
</dbReference>
<dbReference type="PROSITE" id="PS50921">
    <property type="entry name" value="ANTAR"/>
    <property type="match status" value="1"/>
</dbReference>
<keyword evidence="7" id="KW-1185">Reference proteome</keyword>
<gene>
    <name evidence="6" type="ORF">FB382_001183</name>
</gene>
<dbReference type="PIRSF" id="PIRSF036625">
    <property type="entry name" value="GAF_ANTAR"/>
    <property type="match status" value="1"/>
</dbReference>
<dbReference type="InterPro" id="IPR011006">
    <property type="entry name" value="CheY-like_superfamily"/>
</dbReference>
<evidence type="ECO:0000256" key="4">
    <source>
        <dbReference type="ARBA" id="ARBA00023163"/>
    </source>
</evidence>
<dbReference type="SMART" id="SM01012">
    <property type="entry name" value="ANTAR"/>
    <property type="match status" value="1"/>
</dbReference>
<organism evidence="6 7">
    <name type="scientific">Nocardioides ginsengisegetis</name>
    <dbReference type="NCBI Taxonomy" id="661491"/>
    <lineage>
        <taxon>Bacteria</taxon>
        <taxon>Bacillati</taxon>
        <taxon>Actinomycetota</taxon>
        <taxon>Actinomycetes</taxon>
        <taxon>Propionibacteriales</taxon>
        <taxon>Nocardioidaceae</taxon>
        <taxon>Nocardioides</taxon>
    </lineage>
</organism>
<dbReference type="Gene3D" id="1.10.10.10">
    <property type="entry name" value="Winged helix-like DNA-binding domain superfamily/Winged helix DNA-binding domain"/>
    <property type="match status" value="1"/>
</dbReference>
<dbReference type="AlphaFoldDB" id="A0A7W3IYC3"/>
<keyword evidence="2" id="KW-0418">Kinase</keyword>
<feature type="domain" description="ANTAR" evidence="5">
    <location>
        <begin position="166"/>
        <end position="227"/>
    </location>
</feature>
<keyword evidence="1" id="KW-0808">Transferase</keyword>
<dbReference type="InterPro" id="IPR012074">
    <property type="entry name" value="GAF_ANTAR"/>
</dbReference>
<dbReference type="RefSeq" id="WP_182537581.1">
    <property type="nucleotide sequence ID" value="NZ_JACGXA010000001.1"/>
</dbReference>
<dbReference type="EMBL" id="JACGXA010000001">
    <property type="protein sequence ID" value="MBA8802892.1"/>
    <property type="molecule type" value="Genomic_DNA"/>
</dbReference>
<dbReference type="GO" id="GO:0003723">
    <property type="term" value="F:RNA binding"/>
    <property type="evidence" value="ECO:0007669"/>
    <property type="project" value="InterPro"/>
</dbReference>
<dbReference type="Pfam" id="PF13185">
    <property type="entry name" value="GAF_2"/>
    <property type="match status" value="1"/>
</dbReference>